<sequence>MQERQGMSLFLDGNAFMCNCDNLDLIRWIKTTKVDLDSQSNNCQLSNGTVIDTLTAYNSLSNLFADCKSTVWLTFASTLLSTFFIISLLLVLYSKRWKIAFSIYGVVQRFIEKKVRKRYKYDVYMSYAGDIVIWIKDVLIPRLEAEWGLTMCIRDRDFLGGESLLDTEAERIEKSRYIIFFITPEFKSSKDCLFELDRAKYERVTRNLDKIIVITKDIRITDIPLEFSYI</sequence>
<dbReference type="PANTHER" id="PTHR24365:SF541">
    <property type="entry name" value="PROTEIN TOLL-RELATED"/>
    <property type="match status" value="1"/>
</dbReference>
<evidence type="ECO:0000256" key="4">
    <source>
        <dbReference type="ARBA" id="ARBA00022989"/>
    </source>
</evidence>
<keyword evidence="9" id="KW-1185">Reference proteome</keyword>
<gene>
    <name evidence="8" type="ORF">MCOR_6680</name>
</gene>
<comment type="subcellular location">
    <subcellularLocation>
        <location evidence="1">Membrane</location>
    </subcellularLocation>
</comment>
<evidence type="ECO:0000313" key="8">
    <source>
        <dbReference type="EMBL" id="CAC5366342.1"/>
    </source>
</evidence>
<keyword evidence="4 6" id="KW-1133">Transmembrane helix</keyword>
<dbReference type="EMBL" id="CACVKT020001232">
    <property type="protein sequence ID" value="CAC5366342.1"/>
    <property type="molecule type" value="Genomic_DNA"/>
</dbReference>
<keyword evidence="3" id="KW-0732">Signal</keyword>
<accession>A0A6J8AEW2</accession>
<dbReference type="PANTHER" id="PTHR24365">
    <property type="entry name" value="TOLL-LIKE RECEPTOR"/>
    <property type="match status" value="1"/>
</dbReference>
<dbReference type="GO" id="GO:0005886">
    <property type="term" value="C:plasma membrane"/>
    <property type="evidence" value="ECO:0007669"/>
    <property type="project" value="TreeGrafter"/>
</dbReference>
<dbReference type="Gene3D" id="3.40.50.10140">
    <property type="entry name" value="Toll/interleukin-1 receptor homology (TIR) domain"/>
    <property type="match status" value="1"/>
</dbReference>
<keyword evidence="5 6" id="KW-0472">Membrane</keyword>
<dbReference type="SUPFAM" id="SSF52200">
    <property type="entry name" value="Toll/Interleukin receptor TIR domain"/>
    <property type="match status" value="1"/>
</dbReference>
<dbReference type="GO" id="GO:0038023">
    <property type="term" value="F:signaling receptor activity"/>
    <property type="evidence" value="ECO:0007669"/>
    <property type="project" value="TreeGrafter"/>
</dbReference>
<dbReference type="InterPro" id="IPR000157">
    <property type="entry name" value="TIR_dom"/>
</dbReference>
<feature type="transmembrane region" description="Helical" evidence="6">
    <location>
        <begin position="71"/>
        <end position="93"/>
    </location>
</feature>
<dbReference type="AlphaFoldDB" id="A0A6J8AEW2"/>
<evidence type="ECO:0000259" key="7">
    <source>
        <dbReference type="PROSITE" id="PS50104"/>
    </source>
</evidence>
<reference evidence="8 9" key="1">
    <citation type="submission" date="2020-06" db="EMBL/GenBank/DDBJ databases">
        <authorList>
            <person name="Li R."/>
            <person name="Bekaert M."/>
        </authorList>
    </citation>
    <scope>NUCLEOTIDE SEQUENCE [LARGE SCALE GENOMIC DNA]</scope>
    <source>
        <strain evidence="9">wild</strain>
    </source>
</reference>
<dbReference type="Proteomes" id="UP000507470">
    <property type="component" value="Unassembled WGS sequence"/>
</dbReference>
<evidence type="ECO:0000256" key="5">
    <source>
        <dbReference type="ARBA" id="ARBA00023136"/>
    </source>
</evidence>
<organism evidence="8 9">
    <name type="scientific">Mytilus coruscus</name>
    <name type="common">Sea mussel</name>
    <dbReference type="NCBI Taxonomy" id="42192"/>
    <lineage>
        <taxon>Eukaryota</taxon>
        <taxon>Metazoa</taxon>
        <taxon>Spiralia</taxon>
        <taxon>Lophotrochozoa</taxon>
        <taxon>Mollusca</taxon>
        <taxon>Bivalvia</taxon>
        <taxon>Autobranchia</taxon>
        <taxon>Pteriomorphia</taxon>
        <taxon>Mytilida</taxon>
        <taxon>Mytiloidea</taxon>
        <taxon>Mytilidae</taxon>
        <taxon>Mytilinae</taxon>
        <taxon>Mytilus</taxon>
    </lineage>
</organism>
<proteinExistence type="predicted"/>
<dbReference type="GO" id="GO:0007165">
    <property type="term" value="P:signal transduction"/>
    <property type="evidence" value="ECO:0007669"/>
    <property type="project" value="InterPro"/>
</dbReference>
<dbReference type="Pfam" id="PF01582">
    <property type="entry name" value="TIR"/>
    <property type="match status" value="1"/>
</dbReference>
<evidence type="ECO:0000256" key="3">
    <source>
        <dbReference type="ARBA" id="ARBA00022729"/>
    </source>
</evidence>
<dbReference type="PROSITE" id="PS50104">
    <property type="entry name" value="TIR"/>
    <property type="match status" value="1"/>
</dbReference>
<evidence type="ECO:0000256" key="2">
    <source>
        <dbReference type="ARBA" id="ARBA00022692"/>
    </source>
</evidence>
<evidence type="ECO:0000256" key="6">
    <source>
        <dbReference type="SAM" id="Phobius"/>
    </source>
</evidence>
<evidence type="ECO:0000256" key="1">
    <source>
        <dbReference type="ARBA" id="ARBA00004370"/>
    </source>
</evidence>
<name>A0A6J8AEW2_MYTCO</name>
<feature type="domain" description="TIR" evidence="7">
    <location>
        <begin position="119"/>
        <end position="230"/>
    </location>
</feature>
<dbReference type="OrthoDB" id="6107924at2759"/>
<evidence type="ECO:0000313" key="9">
    <source>
        <dbReference type="Proteomes" id="UP000507470"/>
    </source>
</evidence>
<dbReference type="InterPro" id="IPR035897">
    <property type="entry name" value="Toll_tir_struct_dom_sf"/>
</dbReference>
<protein>
    <recommendedName>
        <fullName evidence="7">TIR domain-containing protein</fullName>
    </recommendedName>
</protein>
<keyword evidence="2 6" id="KW-0812">Transmembrane</keyword>